<accession>A0A9N9NGT9</accession>
<dbReference type="Proteomes" id="UP000789342">
    <property type="component" value="Unassembled WGS sequence"/>
</dbReference>
<reference evidence="2" key="1">
    <citation type="submission" date="2021-06" db="EMBL/GenBank/DDBJ databases">
        <authorList>
            <person name="Kallberg Y."/>
            <person name="Tangrot J."/>
            <person name="Rosling A."/>
        </authorList>
    </citation>
    <scope>NUCLEOTIDE SEQUENCE</scope>
    <source>
        <strain evidence="2">CL551</strain>
    </source>
</reference>
<feature type="region of interest" description="Disordered" evidence="1">
    <location>
        <begin position="282"/>
        <end position="303"/>
    </location>
</feature>
<dbReference type="InterPro" id="IPR036770">
    <property type="entry name" value="Ankyrin_rpt-contain_sf"/>
</dbReference>
<comment type="caution">
    <text evidence="2">The sequence shown here is derived from an EMBL/GenBank/DDBJ whole genome shotgun (WGS) entry which is preliminary data.</text>
</comment>
<evidence type="ECO:0000256" key="1">
    <source>
        <dbReference type="SAM" id="MobiDB-lite"/>
    </source>
</evidence>
<feature type="compositionally biased region" description="Polar residues" evidence="1">
    <location>
        <begin position="13"/>
        <end position="28"/>
    </location>
</feature>
<name>A0A9N9NGT9_9GLOM</name>
<dbReference type="AlphaFoldDB" id="A0A9N9NGT9"/>
<feature type="non-terminal residue" evidence="2">
    <location>
        <position position="1"/>
    </location>
</feature>
<feature type="region of interest" description="Disordered" evidence="1">
    <location>
        <begin position="1"/>
        <end position="52"/>
    </location>
</feature>
<sequence>MVIKGDNDHRSYSVASTPSLQNYDQQTEYLPPKPHSHPNYNQNKTNRPDYSERRTCNELRDKYIADNQTKNGYVEPKGCNPGLHVGVGDVIGLQYHLDRGDPSKSKYMYRCINESLVHIASAYCEGKLLSSMLKTLQQYEADFEAKSGDKKTALHRLYDNSKLKKDINEKNKLDKYVKYMVEAIEILSLFLAIKYEWPNDVIQVMLKKGADARIWDDGKKMNILCLAVQEKKQALVKWLLEHVQCLSEPHSIKMAKRHDPSFIGKFTFSLKNGTGRKLDAMSNYENYPPKLDRKQEQEEMQSEKPWFIEEIKKKYGGGNND</sequence>
<dbReference type="EMBL" id="CAJVPV010028433">
    <property type="protein sequence ID" value="CAG8736440.1"/>
    <property type="molecule type" value="Genomic_DNA"/>
</dbReference>
<dbReference type="Gene3D" id="1.25.40.20">
    <property type="entry name" value="Ankyrin repeat-containing domain"/>
    <property type="match status" value="1"/>
</dbReference>
<gene>
    <name evidence="2" type="ORF">AMORRO_LOCUS14407</name>
</gene>
<feature type="compositionally biased region" description="Basic and acidic residues" evidence="1">
    <location>
        <begin position="1"/>
        <end position="11"/>
    </location>
</feature>
<feature type="non-terminal residue" evidence="2">
    <location>
        <position position="321"/>
    </location>
</feature>
<dbReference type="OrthoDB" id="2403885at2759"/>
<evidence type="ECO:0000313" key="2">
    <source>
        <dbReference type="EMBL" id="CAG8736440.1"/>
    </source>
</evidence>
<proteinExistence type="predicted"/>
<evidence type="ECO:0000313" key="3">
    <source>
        <dbReference type="Proteomes" id="UP000789342"/>
    </source>
</evidence>
<dbReference type="SUPFAM" id="SSF48403">
    <property type="entry name" value="Ankyrin repeat"/>
    <property type="match status" value="1"/>
</dbReference>
<organism evidence="2 3">
    <name type="scientific">Acaulospora morrowiae</name>
    <dbReference type="NCBI Taxonomy" id="94023"/>
    <lineage>
        <taxon>Eukaryota</taxon>
        <taxon>Fungi</taxon>
        <taxon>Fungi incertae sedis</taxon>
        <taxon>Mucoromycota</taxon>
        <taxon>Glomeromycotina</taxon>
        <taxon>Glomeromycetes</taxon>
        <taxon>Diversisporales</taxon>
        <taxon>Acaulosporaceae</taxon>
        <taxon>Acaulospora</taxon>
    </lineage>
</organism>
<keyword evidence="3" id="KW-1185">Reference proteome</keyword>
<protein>
    <submittedName>
        <fullName evidence="2">3153_t:CDS:1</fullName>
    </submittedName>
</protein>